<accession>A0A897NNC9</accession>
<organism evidence="1 2">
    <name type="scientific">Halapricum desulfuricans</name>
    <dbReference type="NCBI Taxonomy" id="2841257"/>
    <lineage>
        <taxon>Archaea</taxon>
        <taxon>Methanobacteriati</taxon>
        <taxon>Methanobacteriota</taxon>
        <taxon>Stenosarchaea group</taxon>
        <taxon>Halobacteria</taxon>
        <taxon>Halobacteriales</taxon>
        <taxon>Haloarculaceae</taxon>
        <taxon>Halapricum</taxon>
    </lineage>
</organism>
<evidence type="ECO:0000313" key="2">
    <source>
        <dbReference type="Proteomes" id="UP000663305"/>
    </source>
</evidence>
<gene>
    <name evidence="1" type="ORF">HSBGL_1304</name>
</gene>
<dbReference type="Proteomes" id="UP000663305">
    <property type="component" value="Chromosome"/>
</dbReference>
<reference evidence="1" key="1">
    <citation type="submission" date="2020-11" db="EMBL/GenBank/DDBJ databases">
        <title>Carbohydrate-dependent, anaerobic sulfur respiration: A novel catabolism in halophilic archaea.</title>
        <authorList>
            <person name="Sorokin D.Y."/>
            <person name="Messina E."/>
            <person name="Smedile F."/>
            <person name="La Cono V."/>
            <person name="Hallsworth J.E."/>
            <person name="Yakimov M.M."/>
        </authorList>
    </citation>
    <scope>NUCLEOTIDE SEQUENCE</scope>
    <source>
        <strain evidence="1">HSR-Bgl</strain>
    </source>
</reference>
<proteinExistence type="predicted"/>
<protein>
    <submittedName>
        <fullName evidence="1">Uncharacterized protein</fullName>
    </submittedName>
</protein>
<dbReference type="GeneID" id="68860838"/>
<evidence type="ECO:0000313" key="1">
    <source>
        <dbReference type="EMBL" id="QSG11726.1"/>
    </source>
</evidence>
<name>A0A897NNC9_9EURY</name>
<dbReference type="RefSeq" id="WP_229126279.1">
    <property type="nucleotide sequence ID" value="NZ_CP064789.1"/>
</dbReference>
<dbReference type="AlphaFoldDB" id="A0A897NNC9"/>
<sequence>MVLEDSVPETRQVARQMAEQLALGFKFHDERKRERAVEAFAFVDVRQFSHVSDATARDASVAYVDALWAKDDLEQSCMHDGRIDPDALDEADWSDVRSAFARRASLVGMDPRYADQSTLAWRRHKTGGDYWTPIKRAQTYELRAALQEPDYPSKPRHGQSGFGPEAARYELGVELHDTRQWEQASEVMIPYFERILRESSRPETE</sequence>
<dbReference type="EMBL" id="CP064789">
    <property type="protein sequence ID" value="QSG11726.1"/>
    <property type="molecule type" value="Genomic_DNA"/>
</dbReference>